<reference evidence="25" key="1">
    <citation type="submission" date="2023-07" db="EMBL/GenBank/DDBJ databases">
        <title>draft genome sequence of fig (Ficus carica).</title>
        <authorList>
            <person name="Takahashi T."/>
            <person name="Nishimura K."/>
        </authorList>
    </citation>
    <scope>NUCLEOTIDE SEQUENCE</scope>
</reference>
<dbReference type="EMBL" id="BTGU01000108">
    <property type="protein sequence ID" value="GMN61222.1"/>
    <property type="molecule type" value="Genomic_DNA"/>
</dbReference>
<dbReference type="Pfam" id="PF00069">
    <property type="entry name" value="Pkinase"/>
    <property type="match status" value="1"/>
</dbReference>
<dbReference type="InterPro" id="IPR003609">
    <property type="entry name" value="Pan_app"/>
</dbReference>
<comment type="catalytic activity">
    <reaction evidence="18">
        <text>L-threonyl-[protein] + ATP = O-phospho-L-threonyl-[protein] + ADP + H(+)</text>
        <dbReference type="Rhea" id="RHEA:46608"/>
        <dbReference type="Rhea" id="RHEA-COMP:11060"/>
        <dbReference type="Rhea" id="RHEA-COMP:11605"/>
        <dbReference type="ChEBI" id="CHEBI:15378"/>
        <dbReference type="ChEBI" id="CHEBI:30013"/>
        <dbReference type="ChEBI" id="CHEBI:30616"/>
        <dbReference type="ChEBI" id="CHEBI:61977"/>
        <dbReference type="ChEBI" id="CHEBI:456216"/>
        <dbReference type="EC" id="2.7.11.1"/>
    </reaction>
</comment>
<evidence type="ECO:0000256" key="21">
    <source>
        <dbReference type="SAM" id="SignalP"/>
    </source>
</evidence>
<keyword evidence="7 20" id="KW-0812">Transmembrane</keyword>
<organism evidence="25 26">
    <name type="scientific">Ficus carica</name>
    <name type="common">Common fig</name>
    <dbReference type="NCBI Taxonomy" id="3494"/>
    <lineage>
        <taxon>Eukaryota</taxon>
        <taxon>Viridiplantae</taxon>
        <taxon>Streptophyta</taxon>
        <taxon>Embryophyta</taxon>
        <taxon>Tracheophyta</taxon>
        <taxon>Spermatophyta</taxon>
        <taxon>Magnoliopsida</taxon>
        <taxon>eudicotyledons</taxon>
        <taxon>Gunneridae</taxon>
        <taxon>Pentapetalae</taxon>
        <taxon>rosids</taxon>
        <taxon>fabids</taxon>
        <taxon>Rosales</taxon>
        <taxon>Moraceae</taxon>
        <taxon>Ficeae</taxon>
        <taxon>Ficus</taxon>
    </lineage>
</organism>
<feature type="domain" description="Bulb-type lectin" evidence="23">
    <location>
        <begin position="28"/>
        <end position="150"/>
    </location>
</feature>
<dbReference type="InterPro" id="IPR001480">
    <property type="entry name" value="Bulb-type_lectin_dom"/>
</dbReference>
<evidence type="ECO:0000256" key="9">
    <source>
        <dbReference type="ARBA" id="ARBA00022734"/>
    </source>
</evidence>
<feature type="signal peptide" evidence="21">
    <location>
        <begin position="1"/>
        <end position="27"/>
    </location>
</feature>
<evidence type="ECO:0000259" key="24">
    <source>
        <dbReference type="PROSITE" id="PS50948"/>
    </source>
</evidence>
<dbReference type="Pfam" id="PF08276">
    <property type="entry name" value="PAN_2"/>
    <property type="match status" value="1"/>
</dbReference>
<evidence type="ECO:0000259" key="23">
    <source>
        <dbReference type="PROSITE" id="PS50927"/>
    </source>
</evidence>
<dbReference type="PANTHER" id="PTHR47974">
    <property type="entry name" value="OS07G0415500 PROTEIN"/>
    <property type="match status" value="1"/>
</dbReference>
<dbReference type="SMART" id="SM00220">
    <property type="entry name" value="S_TKc"/>
    <property type="match status" value="1"/>
</dbReference>
<keyword evidence="12" id="KW-0067">ATP-binding</keyword>
<evidence type="ECO:0000256" key="14">
    <source>
        <dbReference type="ARBA" id="ARBA00023136"/>
    </source>
</evidence>
<comment type="caution">
    <text evidence="25">The sequence shown here is derived from an EMBL/GenBank/DDBJ whole genome shotgun (WGS) entry which is preliminary data.</text>
</comment>
<dbReference type="CDD" id="cd01098">
    <property type="entry name" value="PAN_AP_plant"/>
    <property type="match status" value="1"/>
</dbReference>
<dbReference type="InterPro" id="IPR008271">
    <property type="entry name" value="Ser/Thr_kinase_AS"/>
</dbReference>
<dbReference type="FunFam" id="2.90.10.10:FF:000002">
    <property type="entry name" value="Serine/threonine-protein kinase"/>
    <property type="match status" value="1"/>
</dbReference>
<gene>
    <name evidence="25" type="ORF">TIFTF001_030308</name>
</gene>
<evidence type="ECO:0000256" key="11">
    <source>
        <dbReference type="ARBA" id="ARBA00022777"/>
    </source>
</evidence>
<dbReference type="GO" id="GO:0030246">
    <property type="term" value="F:carbohydrate binding"/>
    <property type="evidence" value="ECO:0007669"/>
    <property type="project" value="UniProtKB-KW"/>
</dbReference>
<evidence type="ECO:0000256" key="3">
    <source>
        <dbReference type="ARBA" id="ARBA00022527"/>
    </source>
</evidence>
<keyword evidence="8 21" id="KW-0732">Signal</keyword>
<keyword evidence="26" id="KW-1185">Reference proteome</keyword>
<dbReference type="PROSITE" id="PS50927">
    <property type="entry name" value="BULB_LECTIN"/>
    <property type="match status" value="1"/>
</dbReference>
<dbReference type="Gene3D" id="3.30.200.20">
    <property type="entry name" value="Phosphorylase Kinase, domain 1"/>
    <property type="match status" value="1"/>
</dbReference>
<evidence type="ECO:0000313" key="25">
    <source>
        <dbReference type="EMBL" id="GMN61222.1"/>
    </source>
</evidence>
<dbReference type="Gene3D" id="1.10.510.10">
    <property type="entry name" value="Transferase(Phosphotransferase) domain 1"/>
    <property type="match status" value="1"/>
</dbReference>
<protein>
    <recommendedName>
        <fullName evidence="2">non-specific serine/threonine protein kinase</fullName>
        <ecNumber evidence="2">2.7.11.1</ecNumber>
    </recommendedName>
</protein>
<keyword evidence="13 20" id="KW-1133">Transmembrane helix</keyword>
<dbReference type="Gene3D" id="2.90.10.10">
    <property type="entry name" value="Bulb-type lectin domain"/>
    <property type="match status" value="1"/>
</dbReference>
<dbReference type="InterPro" id="IPR000719">
    <property type="entry name" value="Prot_kinase_dom"/>
</dbReference>
<dbReference type="PROSITE" id="PS50011">
    <property type="entry name" value="PROTEIN_KINASE_DOM"/>
    <property type="match status" value="1"/>
</dbReference>
<evidence type="ECO:0000256" key="2">
    <source>
        <dbReference type="ARBA" id="ARBA00012513"/>
    </source>
</evidence>
<feature type="transmembrane region" description="Helical" evidence="20">
    <location>
        <begin position="325"/>
        <end position="349"/>
    </location>
</feature>
<dbReference type="PROSITE" id="PS00108">
    <property type="entry name" value="PROTEIN_KINASE_ST"/>
    <property type="match status" value="1"/>
</dbReference>
<keyword evidence="9" id="KW-0430">Lectin</keyword>
<evidence type="ECO:0000256" key="20">
    <source>
        <dbReference type="SAM" id="Phobius"/>
    </source>
</evidence>
<sequence>MSKKTNPIFMLVLLILCLFLKSHFLHGVDTISGNQSLSDDQTIVSAAGIFELGFFKPGNSLKYYIGMWYKQVTLQTIVWVANREKPVFDRFSSELRISQGNLVLFNESKIPIWSTNVNSTSSHVVKAVLLDDGNLVLEDGSGSSKPFWESFDDLTDTLLPGSRIGYYKKTQKKRILTSWRSPEDPAPGLFYLEPVPSDNSFIILRNKSRKLWDSGAWDENTGKTNLSAPENNAANGKRDKFLEMPSMSPPENKQCVQVRNMAACESTCLYNCTCTAYSFDSNGCSIWIGDLLDIQQLAAGDKKGRTLYTRLAASEFESLKYKNGLIIGIVVGSVVASIVLVVLILLLVLRRKKIVCTRNAMEGSLMAFSYKDLQNATKNFSEKLGGGGFVSVFKGTLSDSIVIAVKKLESVTQGDKQFRAELAQLGQFNTHQIALEAARGLVYLHEKCRDCIIHCDIKPENVLLDADFCPKVADFGLAKLIGREFSRVLTTMRGTRGYLAPEWIAGVAITSKADVYSFGMMLFELISGRRNSEQIESNEKLKYYPSMATSVVVEGGDVLSLLAERLEGNADEEEVERVCKVACWCIQDDEAHRPSMCQVVQMLEGIIEVNVPPIPRYLHFFNDNGDNIVFFRD</sequence>
<evidence type="ECO:0000256" key="7">
    <source>
        <dbReference type="ARBA" id="ARBA00022692"/>
    </source>
</evidence>
<dbReference type="GO" id="GO:0016020">
    <property type="term" value="C:membrane"/>
    <property type="evidence" value="ECO:0007669"/>
    <property type="project" value="UniProtKB-SubCell"/>
</dbReference>
<dbReference type="EC" id="2.7.11.1" evidence="2"/>
<keyword evidence="6" id="KW-0808">Transferase</keyword>
<evidence type="ECO:0000256" key="13">
    <source>
        <dbReference type="ARBA" id="ARBA00022989"/>
    </source>
</evidence>
<dbReference type="GO" id="GO:0004674">
    <property type="term" value="F:protein serine/threonine kinase activity"/>
    <property type="evidence" value="ECO:0007669"/>
    <property type="project" value="UniProtKB-KW"/>
</dbReference>
<feature type="chain" id="PRO_5041686006" description="non-specific serine/threonine protein kinase" evidence="21">
    <location>
        <begin position="28"/>
        <end position="633"/>
    </location>
</feature>
<evidence type="ECO:0000256" key="12">
    <source>
        <dbReference type="ARBA" id="ARBA00022840"/>
    </source>
</evidence>
<evidence type="ECO:0000256" key="10">
    <source>
        <dbReference type="ARBA" id="ARBA00022741"/>
    </source>
</evidence>
<keyword evidence="16" id="KW-0675">Receptor</keyword>
<dbReference type="SUPFAM" id="SSF51110">
    <property type="entry name" value="alpha-D-mannose-specific plant lectins"/>
    <property type="match status" value="1"/>
</dbReference>
<dbReference type="InterPro" id="IPR011009">
    <property type="entry name" value="Kinase-like_dom_sf"/>
</dbReference>
<feature type="domain" description="Protein kinase" evidence="22">
    <location>
        <begin position="321"/>
        <end position="607"/>
    </location>
</feature>
<keyword evidence="11" id="KW-0418">Kinase</keyword>
<dbReference type="SMART" id="SM00108">
    <property type="entry name" value="B_lectin"/>
    <property type="match status" value="1"/>
</dbReference>
<proteinExistence type="predicted"/>
<dbReference type="CDD" id="cd00028">
    <property type="entry name" value="B_lectin"/>
    <property type="match status" value="1"/>
</dbReference>
<name>A0AA88J3Z0_FICCA</name>
<dbReference type="PROSITE" id="PS50948">
    <property type="entry name" value="PAN"/>
    <property type="match status" value="1"/>
</dbReference>
<keyword evidence="4" id="KW-0245">EGF-like domain</keyword>
<keyword evidence="10" id="KW-0547">Nucleotide-binding</keyword>
<feature type="domain" description="Apple" evidence="24">
    <location>
        <begin position="236"/>
        <end position="312"/>
    </location>
</feature>
<keyword evidence="5" id="KW-0597">Phosphoprotein</keyword>
<dbReference type="InterPro" id="IPR036426">
    <property type="entry name" value="Bulb-type_lectin_dom_sf"/>
</dbReference>
<dbReference type="FunFam" id="1.10.510.10:FF:000248">
    <property type="entry name" value="S-receptor-like kinase 5"/>
    <property type="match status" value="1"/>
</dbReference>
<evidence type="ECO:0000256" key="17">
    <source>
        <dbReference type="ARBA" id="ARBA00023180"/>
    </source>
</evidence>
<dbReference type="AlphaFoldDB" id="A0AA88J3Z0"/>
<evidence type="ECO:0000256" key="8">
    <source>
        <dbReference type="ARBA" id="ARBA00022729"/>
    </source>
</evidence>
<evidence type="ECO:0000256" key="6">
    <source>
        <dbReference type="ARBA" id="ARBA00022679"/>
    </source>
</evidence>
<evidence type="ECO:0000256" key="1">
    <source>
        <dbReference type="ARBA" id="ARBA00004479"/>
    </source>
</evidence>
<evidence type="ECO:0000313" key="26">
    <source>
        <dbReference type="Proteomes" id="UP001187192"/>
    </source>
</evidence>
<dbReference type="SUPFAM" id="SSF56112">
    <property type="entry name" value="Protein kinase-like (PK-like)"/>
    <property type="match status" value="1"/>
</dbReference>
<keyword evidence="3" id="KW-0723">Serine/threonine-protein kinase</keyword>
<evidence type="ECO:0000256" key="18">
    <source>
        <dbReference type="ARBA" id="ARBA00047899"/>
    </source>
</evidence>
<dbReference type="SMART" id="SM00473">
    <property type="entry name" value="PAN_AP"/>
    <property type="match status" value="1"/>
</dbReference>
<dbReference type="Pfam" id="PF01453">
    <property type="entry name" value="B_lectin"/>
    <property type="match status" value="1"/>
</dbReference>
<keyword evidence="17" id="KW-0325">Glycoprotein</keyword>
<evidence type="ECO:0000256" key="5">
    <source>
        <dbReference type="ARBA" id="ARBA00022553"/>
    </source>
</evidence>
<keyword evidence="15" id="KW-1015">Disulfide bond</keyword>
<evidence type="ECO:0000256" key="19">
    <source>
        <dbReference type="ARBA" id="ARBA00048679"/>
    </source>
</evidence>
<dbReference type="Proteomes" id="UP001187192">
    <property type="component" value="Unassembled WGS sequence"/>
</dbReference>
<evidence type="ECO:0000259" key="22">
    <source>
        <dbReference type="PROSITE" id="PS50011"/>
    </source>
</evidence>
<dbReference type="GO" id="GO:0005524">
    <property type="term" value="F:ATP binding"/>
    <property type="evidence" value="ECO:0007669"/>
    <property type="project" value="UniProtKB-KW"/>
</dbReference>
<evidence type="ECO:0000256" key="15">
    <source>
        <dbReference type="ARBA" id="ARBA00023157"/>
    </source>
</evidence>
<keyword evidence="14 20" id="KW-0472">Membrane</keyword>
<evidence type="ECO:0000256" key="16">
    <source>
        <dbReference type="ARBA" id="ARBA00023170"/>
    </source>
</evidence>
<dbReference type="PANTHER" id="PTHR47974:SF19">
    <property type="entry name" value="RECEPTOR-LIKE SERINE_THREONINE-PROTEIN KINASE"/>
    <property type="match status" value="1"/>
</dbReference>
<evidence type="ECO:0000256" key="4">
    <source>
        <dbReference type="ARBA" id="ARBA00022536"/>
    </source>
</evidence>
<comment type="subcellular location">
    <subcellularLocation>
        <location evidence="1">Membrane</location>
        <topology evidence="1">Single-pass type I membrane protein</topology>
    </subcellularLocation>
</comment>
<accession>A0AA88J3Z0</accession>
<comment type="catalytic activity">
    <reaction evidence="19">
        <text>L-seryl-[protein] + ATP = O-phospho-L-seryl-[protein] + ADP + H(+)</text>
        <dbReference type="Rhea" id="RHEA:17989"/>
        <dbReference type="Rhea" id="RHEA-COMP:9863"/>
        <dbReference type="Rhea" id="RHEA-COMP:11604"/>
        <dbReference type="ChEBI" id="CHEBI:15378"/>
        <dbReference type="ChEBI" id="CHEBI:29999"/>
        <dbReference type="ChEBI" id="CHEBI:30616"/>
        <dbReference type="ChEBI" id="CHEBI:83421"/>
        <dbReference type="ChEBI" id="CHEBI:456216"/>
        <dbReference type="EC" id="2.7.11.1"/>
    </reaction>
</comment>